<comment type="similarity">
    <text evidence="2">Belongs to the oxygen-dependent FAD-linked oxidoreductase family.</text>
</comment>
<dbReference type="Proteomes" id="UP000522081">
    <property type="component" value="Unassembled WGS sequence"/>
</dbReference>
<keyword evidence="4" id="KW-0274">FAD</keyword>
<dbReference type="RefSeq" id="WP_179407093.1">
    <property type="nucleotide sequence ID" value="NZ_BMGF01000002.1"/>
</dbReference>
<accession>A0A7Z0BTI4</accession>
<dbReference type="InterPro" id="IPR012951">
    <property type="entry name" value="BBE"/>
</dbReference>
<dbReference type="InterPro" id="IPR016166">
    <property type="entry name" value="FAD-bd_PCMH"/>
</dbReference>
<evidence type="ECO:0000256" key="1">
    <source>
        <dbReference type="ARBA" id="ARBA00001974"/>
    </source>
</evidence>
<protein>
    <submittedName>
        <fullName evidence="7">FAD/FMN-containing dehydrogenase</fullName>
    </submittedName>
</protein>
<dbReference type="Pfam" id="PF01565">
    <property type="entry name" value="FAD_binding_4"/>
    <property type="match status" value="1"/>
</dbReference>
<evidence type="ECO:0000313" key="7">
    <source>
        <dbReference type="EMBL" id="NYH95224.1"/>
    </source>
</evidence>
<keyword evidence="3" id="KW-0285">Flavoprotein</keyword>
<dbReference type="EMBL" id="JACBZF010000002">
    <property type="protein sequence ID" value="NYH95224.1"/>
    <property type="molecule type" value="Genomic_DNA"/>
</dbReference>
<dbReference type="AlphaFoldDB" id="A0A7Z0BTI4"/>
<feature type="domain" description="FAD-binding PCMH-type" evidence="6">
    <location>
        <begin position="28"/>
        <end position="199"/>
    </location>
</feature>
<keyword evidence="5" id="KW-0560">Oxidoreductase</keyword>
<dbReference type="PANTHER" id="PTHR42973:SF39">
    <property type="entry name" value="FAD-BINDING PCMH-TYPE DOMAIN-CONTAINING PROTEIN"/>
    <property type="match status" value="1"/>
</dbReference>
<dbReference type="InterPro" id="IPR006094">
    <property type="entry name" value="Oxid_FAD_bind_N"/>
</dbReference>
<sequence>MSIESFAGDVLDREHPEYEKVRPGWNGMIDRRPALIARCSSVEDVVAAVRHAAANGLTAVARCGGHSVSGASLPEDGLLVDLGGLKAISVDPEKRIAHVGGGVLLGEMDAATQEHGLAVTAGVEPETGVAGLTLGGGIGFLVRKLGLTIDSMIGAQVVLADGTVVEAGPENHPDLFWALRGGGGQFGIVTRFDFRVHPIGPDVVVAQAFYPIDKAREVMHFVSEYMRGAPDDVTMLPVFTTVPLVEPFPAEWQGRHAVAAIACHVGDIEAAKADLRPVLEQGDMIFGFVDTVKYVDFQKTFAGAAPHGERFYWKSIFVEDISDELVDLLVDGLKGLPGEYSNIFMETLGGAAGRVAVEETAFANRKARFNLGISAGWSDPARDDEIVGAARALFDRLRPFSDGTVYLNYLDRDETARAAEGFGPNYARLVEVKRRYDPENRFGGVLGGAG</sequence>
<evidence type="ECO:0000259" key="6">
    <source>
        <dbReference type="PROSITE" id="PS51387"/>
    </source>
</evidence>
<dbReference type="PROSITE" id="PS51387">
    <property type="entry name" value="FAD_PCMH"/>
    <property type="match status" value="1"/>
</dbReference>
<evidence type="ECO:0000313" key="8">
    <source>
        <dbReference type="Proteomes" id="UP000522081"/>
    </source>
</evidence>
<dbReference type="Gene3D" id="3.40.462.20">
    <property type="match status" value="1"/>
</dbReference>
<proteinExistence type="inferred from homology"/>
<dbReference type="Pfam" id="PF08031">
    <property type="entry name" value="BBE"/>
    <property type="match status" value="1"/>
</dbReference>
<dbReference type="InterPro" id="IPR016169">
    <property type="entry name" value="FAD-bd_PCMH_sub2"/>
</dbReference>
<dbReference type="GO" id="GO:0071949">
    <property type="term" value="F:FAD binding"/>
    <property type="evidence" value="ECO:0007669"/>
    <property type="project" value="InterPro"/>
</dbReference>
<gene>
    <name evidence="7" type="ORF">FHS75_001543</name>
</gene>
<comment type="caution">
    <text evidence="7">The sequence shown here is derived from an EMBL/GenBank/DDBJ whole genome shotgun (WGS) entry which is preliminary data.</text>
</comment>
<dbReference type="Gene3D" id="3.30.43.10">
    <property type="entry name" value="Uridine Diphospho-n-acetylenolpyruvylglucosamine Reductase, domain 2"/>
    <property type="match status" value="1"/>
</dbReference>
<name>A0A7Z0BTI4_9SPHN</name>
<dbReference type="SUPFAM" id="SSF56176">
    <property type="entry name" value="FAD-binding/transporter-associated domain-like"/>
    <property type="match status" value="1"/>
</dbReference>
<organism evidence="7 8">
    <name type="scientific">Novosphingobium marinum</name>
    <dbReference type="NCBI Taxonomy" id="1514948"/>
    <lineage>
        <taxon>Bacteria</taxon>
        <taxon>Pseudomonadati</taxon>
        <taxon>Pseudomonadota</taxon>
        <taxon>Alphaproteobacteria</taxon>
        <taxon>Sphingomonadales</taxon>
        <taxon>Sphingomonadaceae</taxon>
        <taxon>Novosphingobium</taxon>
    </lineage>
</organism>
<dbReference type="InterPro" id="IPR050416">
    <property type="entry name" value="FAD-linked_Oxidoreductase"/>
</dbReference>
<reference evidence="7 8" key="1">
    <citation type="submission" date="2020-07" db="EMBL/GenBank/DDBJ databases">
        <title>Genomic Encyclopedia of Type Strains, Phase IV (KMG-IV): sequencing the most valuable type-strain genomes for metagenomic binning, comparative biology and taxonomic classification.</title>
        <authorList>
            <person name="Goeker M."/>
        </authorList>
    </citation>
    <scope>NUCLEOTIDE SEQUENCE [LARGE SCALE GENOMIC DNA]</scope>
    <source>
        <strain evidence="7 8">DSM 29043</strain>
    </source>
</reference>
<evidence type="ECO:0000256" key="4">
    <source>
        <dbReference type="ARBA" id="ARBA00022827"/>
    </source>
</evidence>
<keyword evidence="8" id="KW-1185">Reference proteome</keyword>
<evidence type="ECO:0000256" key="5">
    <source>
        <dbReference type="ARBA" id="ARBA00023002"/>
    </source>
</evidence>
<dbReference type="InterPro" id="IPR036318">
    <property type="entry name" value="FAD-bd_PCMH-like_sf"/>
</dbReference>
<evidence type="ECO:0000256" key="3">
    <source>
        <dbReference type="ARBA" id="ARBA00022630"/>
    </source>
</evidence>
<dbReference type="InterPro" id="IPR016167">
    <property type="entry name" value="FAD-bd_PCMH_sub1"/>
</dbReference>
<dbReference type="GO" id="GO:0016491">
    <property type="term" value="F:oxidoreductase activity"/>
    <property type="evidence" value="ECO:0007669"/>
    <property type="project" value="UniProtKB-KW"/>
</dbReference>
<evidence type="ECO:0000256" key="2">
    <source>
        <dbReference type="ARBA" id="ARBA00005466"/>
    </source>
</evidence>
<dbReference type="PANTHER" id="PTHR42973">
    <property type="entry name" value="BINDING OXIDOREDUCTASE, PUTATIVE (AFU_ORTHOLOGUE AFUA_1G17690)-RELATED"/>
    <property type="match status" value="1"/>
</dbReference>
<comment type="cofactor">
    <cofactor evidence="1">
        <name>FAD</name>
        <dbReference type="ChEBI" id="CHEBI:57692"/>
    </cofactor>
</comment>
<dbReference type="Gene3D" id="3.30.465.10">
    <property type="match status" value="1"/>
</dbReference>